<dbReference type="InterPro" id="IPR039429">
    <property type="entry name" value="SHMT-like_dom"/>
</dbReference>
<keyword evidence="8 11" id="KW-0028">Amino-acid biosynthesis</keyword>
<feature type="site" description="Plays an important role in substrate specificity" evidence="11">
    <location>
        <position position="233"/>
    </location>
</feature>
<feature type="binding site" evidence="11">
    <location>
        <position position="249"/>
    </location>
    <ligand>
        <name>(6S)-5,6,7,8-tetrahydrofolate</name>
        <dbReference type="ChEBI" id="CHEBI:57453"/>
    </ligand>
</feature>
<dbReference type="Gene3D" id="3.40.640.10">
    <property type="entry name" value="Type I PLP-dependent aspartate aminotransferase-like (Major domain)"/>
    <property type="match status" value="1"/>
</dbReference>
<evidence type="ECO:0000259" key="13">
    <source>
        <dbReference type="Pfam" id="PF00464"/>
    </source>
</evidence>
<dbReference type="Proteomes" id="UP000092871">
    <property type="component" value="Unassembled WGS sequence"/>
</dbReference>
<dbReference type="CDD" id="cd00378">
    <property type="entry name" value="SHMT"/>
    <property type="match status" value="1"/>
</dbReference>
<dbReference type="UniPathway" id="UPA00193"/>
<organism evidence="14 17">
    <name type="scientific">Marinomonas gallaica</name>
    <dbReference type="NCBI Taxonomy" id="1806667"/>
    <lineage>
        <taxon>Bacteria</taxon>
        <taxon>Pseudomonadati</taxon>
        <taxon>Pseudomonadota</taxon>
        <taxon>Gammaproteobacteria</taxon>
        <taxon>Oceanospirillales</taxon>
        <taxon>Oceanospirillaceae</taxon>
        <taxon>Marinomonas</taxon>
    </lineage>
</organism>
<dbReference type="InterPro" id="IPR015424">
    <property type="entry name" value="PyrdxlP-dep_Trfase"/>
</dbReference>
<keyword evidence="14" id="KW-0489">Methyltransferase</keyword>
<dbReference type="InterPro" id="IPR049943">
    <property type="entry name" value="Ser_HO-MeTrfase-like"/>
</dbReference>
<evidence type="ECO:0000256" key="6">
    <source>
        <dbReference type="ARBA" id="ARBA00022490"/>
    </source>
</evidence>
<dbReference type="PANTHER" id="PTHR11680">
    <property type="entry name" value="SERINE HYDROXYMETHYLTRANSFERASE"/>
    <property type="match status" value="1"/>
</dbReference>
<dbReference type="EMBL" id="FLRB01000013">
    <property type="protein sequence ID" value="SBT21771.1"/>
    <property type="molecule type" value="Genomic_DNA"/>
</dbReference>
<comment type="subunit">
    <text evidence="5 11">Homodimer.</text>
</comment>
<dbReference type="FunFam" id="3.90.1150.10:FF:000003">
    <property type="entry name" value="Serine hydroxymethyltransferase"/>
    <property type="match status" value="1"/>
</dbReference>
<evidence type="ECO:0000256" key="8">
    <source>
        <dbReference type="ARBA" id="ARBA00022605"/>
    </source>
</evidence>
<proteinExistence type="inferred from homology"/>
<reference evidence="14 17" key="2">
    <citation type="submission" date="2016-06" db="EMBL/GenBank/DDBJ databases">
        <authorList>
            <person name="Kjaerup R.B."/>
            <person name="Dalgaard T.S."/>
            <person name="Juul-Madsen H.R."/>
        </authorList>
    </citation>
    <scope>NUCLEOTIDE SEQUENCE [LARGE SCALE GENOMIC DNA]</scope>
    <source>
        <strain evidence="14 17">CECT 5115</strain>
    </source>
</reference>
<dbReference type="FunFam" id="3.40.640.10:FF:000001">
    <property type="entry name" value="Serine hydroxymethyltransferase"/>
    <property type="match status" value="1"/>
</dbReference>
<dbReference type="GO" id="GO:0032259">
    <property type="term" value="P:methylation"/>
    <property type="evidence" value="ECO:0007669"/>
    <property type="project" value="UniProtKB-KW"/>
</dbReference>
<feature type="domain" description="Serine hydroxymethyltransferase-like" evidence="13">
    <location>
        <begin position="12"/>
        <end position="389"/>
    </location>
</feature>
<dbReference type="UniPathway" id="UPA00288">
    <property type="reaction ID" value="UER01023"/>
</dbReference>
<dbReference type="AlphaFoldDB" id="A0A1C3JUS4"/>
<dbReference type="Gene3D" id="3.90.1150.10">
    <property type="entry name" value="Aspartate Aminotransferase, domain 1"/>
    <property type="match status" value="1"/>
</dbReference>
<dbReference type="PIRSF" id="PIRSF000412">
    <property type="entry name" value="SHMT"/>
    <property type="match status" value="1"/>
</dbReference>
<evidence type="ECO:0000256" key="12">
    <source>
        <dbReference type="PIRSR" id="PIRSR000412-50"/>
    </source>
</evidence>
<dbReference type="GO" id="GO:0019264">
    <property type="term" value="P:glycine biosynthetic process from serine"/>
    <property type="evidence" value="ECO:0007669"/>
    <property type="project" value="UniProtKB-UniRule"/>
</dbReference>
<dbReference type="EC" id="2.1.2.1" evidence="11"/>
<dbReference type="GO" id="GO:0008168">
    <property type="term" value="F:methyltransferase activity"/>
    <property type="evidence" value="ECO:0007669"/>
    <property type="project" value="UniProtKB-KW"/>
</dbReference>
<dbReference type="SUPFAM" id="SSF53383">
    <property type="entry name" value="PLP-dependent transferases"/>
    <property type="match status" value="1"/>
</dbReference>
<reference evidence="15 16" key="1">
    <citation type="submission" date="2016-06" db="EMBL/GenBank/DDBJ databases">
        <authorList>
            <person name="Rodrigo-Torres L."/>
            <person name="Arahal D.R."/>
        </authorList>
    </citation>
    <scope>NUCLEOTIDE SEQUENCE [LARGE SCALE GENOMIC DNA]</scope>
    <source>
        <strain evidence="15 16">CECT 5116</strain>
    </source>
</reference>
<gene>
    <name evidence="14" type="primary">glyA2</name>
    <name evidence="11" type="synonym">glyA</name>
    <name evidence="14" type="ORF">MGA5115_02966</name>
    <name evidence="15" type="ORF">MGA5116_02370</name>
</gene>
<keyword evidence="9 11" id="KW-0808">Transferase</keyword>
<dbReference type="GO" id="GO:0004372">
    <property type="term" value="F:glycine hydroxymethyltransferase activity"/>
    <property type="evidence" value="ECO:0007669"/>
    <property type="project" value="UniProtKB-UniRule"/>
</dbReference>
<accession>A0A1C3JUS4</accession>
<comment type="cofactor">
    <cofactor evidence="2 11 12">
        <name>pyridoxal 5'-phosphate</name>
        <dbReference type="ChEBI" id="CHEBI:597326"/>
    </cofactor>
</comment>
<evidence type="ECO:0000256" key="1">
    <source>
        <dbReference type="ARBA" id="ARBA00001528"/>
    </source>
</evidence>
<evidence type="ECO:0000256" key="4">
    <source>
        <dbReference type="ARBA" id="ARBA00006376"/>
    </source>
</evidence>
<dbReference type="GO" id="GO:0035999">
    <property type="term" value="P:tetrahydrofolate interconversion"/>
    <property type="evidence" value="ECO:0007669"/>
    <property type="project" value="UniProtKB-UniRule"/>
</dbReference>
<dbReference type="GO" id="GO:0005829">
    <property type="term" value="C:cytosol"/>
    <property type="evidence" value="ECO:0007669"/>
    <property type="project" value="TreeGrafter"/>
</dbReference>
<evidence type="ECO:0000256" key="2">
    <source>
        <dbReference type="ARBA" id="ARBA00001933"/>
    </source>
</evidence>
<dbReference type="Proteomes" id="UP000092840">
    <property type="component" value="Unassembled WGS sequence"/>
</dbReference>
<feature type="binding site" evidence="11">
    <location>
        <begin position="129"/>
        <end position="131"/>
    </location>
    <ligand>
        <name>(6S)-5,6,7,8-tetrahydrofolate</name>
        <dbReference type="ChEBI" id="CHEBI:57453"/>
    </ligand>
</feature>
<dbReference type="InterPro" id="IPR015422">
    <property type="entry name" value="PyrdxlP-dep_Trfase_small"/>
</dbReference>
<evidence type="ECO:0000256" key="3">
    <source>
        <dbReference type="ARBA" id="ARBA00004496"/>
    </source>
</evidence>
<comment type="pathway">
    <text evidence="11">One-carbon metabolism; tetrahydrofolate interconversion.</text>
</comment>
<keyword evidence="6 11" id="KW-0963">Cytoplasm</keyword>
<keyword evidence="16" id="KW-1185">Reference proteome</keyword>
<dbReference type="NCBIfam" id="NF000586">
    <property type="entry name" value="PRK00011.1"/>
    <property type="match status" value="1"/>
</dbReference>
<feature type="modified residue" description="N6-(pyridoxal phosphate)lysine" evidence="11 12">
    <location>
        <position position="234"/>
    </location>
</feature>
<evidence type="ECO:0000256" key="5">
    <source>
        <dbReference type="ARBA" id="ARBA00011738"/>
    </source>
</evidence>
<name>A0A1C3JUS4_9GAMM</name>
<dbReference type="GO" id="GO:0030170">
    <property type="term" value="F:pyridoxal phosphate binding"/>
    <property type="evidence" value="ECO:0007669"/>
    <property type="project" value="UniProtKB-UniRule"/>
</dbReference>
<dbReference type="Pfam" id="PF00464">
    <property type="entry name" value="SHMT"/>
    <property type="match status" value="1"/>
</dbReference>
<evidence type="ECO:0000256" key="7">
    <source>
        <dbReference type="ARBA" id="ARBA00022563"/>
    </source>
</evidence>
<comment type="similarity">
    <text evidence="4 11">Belongs to the SHMT family.</text>
</comment>
<dbReference type="InterPro" id="IPR015421">
    <property type="entry name" value="PyrdxlP-dep_Trfase_major"/>
</dbReference>
<comment type="pathway">
    <text evidence="11">Amino-acid biosynthesis; glycine biosynthesis; glycine from L-serine: step 1/1.</text>
</comment>
<dbReference type="RefSeq" id="WP_067037907.1">
    <property type="nucleotide sequence ID" value="NZ_FLRA01000023.1"/>
</dbReference>
<protein>
    <recommendedName>
        <fullName evidence="11">Serine hydroxymethyltransferase</fullName>
        <shortName evidence="11">SHMT</shortName>
        <shortName evidence="11">Serine methylase</shortName>
        <ecNumber evidence="11">2.1.2.1</ecNumber>
    </recommendedName>
</protein>
<dbReference type="HAMAP" id="MF_00051">
    <property type="entry name" value="SHMT"/>
    <property type="match status" value="1"/>
</dbReference>
<comment type="subcellular location">
    <subcellularLocation>
        <location evidence="3 11">Cytoplasm</location>
    </subcellularLocation>
</comment>
<comment type="caution">
    <text evidence="11">Lacks conserved residue(s) required for the propagation of feature annotation.</text>
</comment>
<feature type="binding site" evidence="11">
    <location>
        <position position="125"/>
    </location>
    <ligand>
        <name>(6S)-5,6,7,8-tetrahydrofolate</name>
        <dbReference type="ChEBI" id="CHEBI:57453"/>
    </ligand>
</feature>
<comment type="function">
    <text evidence="11">Catalyzes the reversible interconversion of serine and glycine with tetrahydrofolate (THF) serving as the one-carbon carrier. This reaction serves as the major source of one-carbon groups required for the biosynthesis of purines, thymidylate, methionine, and other important biomolecules. Also exhibits THF-independent aldolase activity toward beta-hydroxyamino acids, producing glycine and aldehydes, via a retro-aldol mechanism.</text>
</comment>
<dbReference type="InterPro" id="IPR001085">
    <property type="entry name" value="Ser_HO-MeTrfase"/>
</dbReference>
<dbReference type="PANTHER" id="PTHR11680:SF35">
    <property type="entry name" value="SERINE HYDROXYMETHYLTRANSFERASE 1"/>
    <property type="match status" value="1"/>
</dbReference>
<evidence type="ECO:0000313" key="14">
    <source>
        <dbReference type="EMBL" id="SBT18816.1"/>
    </source>
</evidence>
<dbReference type="InterPro" id="IPR019798">
    <property type="entry name" value="Ser_HO-MeTrfase_PLP_BS"/>
</dbReference>
<evidence type="ECO:0000256" key="11">
    <source>
        <dbReference type="HAMAP-Rule" id="MF_00051"/>
    </source>
</evidence>
<keyword evidence="10 11" id="KW-0663">Pyridoxal phosphate</keyword>
<evidence type="ECO:0000313" key="17">
    <source>
        <dbReference type="Proteomes" id="UP000092871"/>
    </source>
</evidence>
<comment type="catalytic activity">
    <reaction evidence="1 11">
        <text>(6R)-5,10-methylene-5,6,7,8-tetrahydrofolate + glycine + H2O = (6S)-5,6,7,8-tetrahydrofolate + L-serine</text>
        <dbReference type="Rhea" id="RHEA:15481"/>
        <dbReference type="ChEBI" id="CHEBI:15377"/>
        <dbReference type="ChEBI" id="CHEBI:15636"/>
        <dbReference type="ChEBI" id="CHEBI:33384"/>
        <dbReference type="ChEBI" id="CHEBI:57305"/>
        <dbReference type="ChEBI" id="CHEBI:57453"/>
        <dbReference type="EC" id="2.1.2.1"/>
    </reaction>
</comment>
<keyword evidence="7 11" id="KW-0554">One-carbon metabolism</keyword>
<evidence type="ECO:0000313" key="15">
    <source>
        <dbReference type="EMBL" id="SBT21771.1"/>
    </source>
</evidence>
<evidence type="ECO:0000256" key="10">
    <source>
        <dbReference type="ARBA" id="ARBA00022898"/>
    </source>
</evidence>
<dbReference type="EMBL" id="FLRA01000023">
    <property type="protein sequence ID" value="SBT18816.1"/>
    <property type="molecule type" value="Genomic_DNA"/>
</dbReference>
<sequence>MANTEAFFSQALKDRDAELYATIVEEQERQETGIELIASENIVSKAVIEAQGSVLTNKYAEGYPEKRYYGGCEAVDVTEQLAIDRAKQLFGCDFVNVQPHSGAQANGAVFLALLQPGDTIMGMSLSSGGHLTHGAAPAQSGKWFNAVQYEVSPETLLIDYDALEAKAIETKPKLIIAGGSAIPRQIDFARFREIADKVGALLMVDMAHIAGLVATGVHPTPFGHAHVVTTTTHKTLRGPRGGMILTNDEAIAKKINSAVFPGYQGGPLMHVIAGKAVAFGEALKPEFKDYINQVVANAKALAEVMVERGCDIVTGGTDTHLMLVDLRPKGLKGNAADAALERAGITCNKNGIPFDTEKPMVTSGIRLGTPAATSRGFGEEEFRKVGHLISDVLDGLVAMPEGNPEVEARVKAEVQELCKRFPLYR</sequence>
<evidence type="ECO:0000256" key="9">
    <source>
        <dbReference type="ARBA" id="ARBA00022679"/>
    </source>
</evidence>
<dbReference type="PROSITE" id="PS00096">
    <property type="entry name" value="SHMT"/>
    <property type="match status" value="1"/>
</dbReference>
<dbReference type="OrthoDB" id="9803846at2"/>
<evidence type="ECO:0000313" key="16">
    <source>
        <dbReference type="Proteomes" id="UP000092840"/>
    </source>
</evidence>